<feature type="compositionally biased region" description="Acidic residues" evidence="3">
    <location>
        <begin position="20"/>
        <end position="30"/>
    </location>
</feature>
<evidence type="ECO:0000259" key="4">
    <source>
        <dbReference type="PROSITE" id="PS50013"/>
    </source>
</evidence>
<dbReference type="Pfam" id="PF01393">
    <property type="entry name" value="Chromo_shadow"/>
    <property type="match status" value="1"/>
</dbReference>
<comment type="subcellular location">
    <subcellularLocation>
        <location evidence="1">Nucleus</location>
    </subcellularLocation>
</comment>
<dbReference type="OrthoDB" id="433924at2759"/>
<name>A0A0L0RXD4_ALLM3</name>
<dbReference type="eggNOG" id="KOG1911">
    <property type="taxonomic scope" value="Eukaryota"/>
</dbReference>
<dbReference type="EMBL" id="GG745328">
    <property type="protein sequence ID" value="KNE54721.1"/>
    <property type="molecule type" value="Genomic_DNA"/>
</dbReference>
<proteinExistence type="predicted"/>
<dbReference type="CDD" id="cd00024">
    <property type="entry name" value="CD_CSD"/>
    <property type="match status" value="1"/>
</dbReference>
<protein>
    <recommendedName>
        <fullName evidence="4">Chromo domain-containing protein</fullName>
    </recommendedName>
</protein>
<dbReference type="SMART" id="SM00298">
    <property type="entry name" value="CHROMO"/>
    <property type="match status" value="1"/>
</dbReference>
<dbReference type="PANTHER" id="PTHR22812">
    <property type="entry name" value="CHROMOBOX PROTEIN"/>
    <property type="match status" value="1"/>
</dbReference>
<evidence type="ECO:0000313" key="5">
    <source>
        <dbReference type="EMBL" id="KNE54721.1"/>
    </source>
</evidence>
<feature type="domain" description="Chromo" evidence="4">
    <location>
        <begin position="30"/>
        <end position="82"/>
    </location>
</feature>
<reference evidence="6" key="2">
    <citation type="submission" date="2009-11" db="EMBL/GenBank/DDBJ databases">
        <title>The Genome Sequence of Allomyces macrogynus strain ATCC 38327.</title>
        <authorList>
            <consortium name="The Broad Institute Genome Sequencing Platform"/>
            <person name="Russ C."/>
            <person name="Cuomo C."/>
            <person name="Shea T."/>
            <person name="Young S.K."/>
            <person name="Zeng Q."/>
            <person name="Koehrsen M."/>
            <person name="Haas B."/>
            <person name="Borodovsky M."/>
            <person name="Guigo R."/>
            <person name="Alvarado L."/>
            <person name="Berlin A."/>
            <person name="Borenstein D."/>
            <person name="Chen Z."/>
            <person name="Engels R."/>
            <person name="Freedman E."/>
            <person name="Gellesch M."/>
            <person name="Goldberg J."/>
            <person name="Griggs A."/>
            <person name="Gujja S."/>
            <person name="Heiman D."/>
            <person name="Hepburn T."/>
            <person name="Howarth C."/>
            <person name="Jen D."/>
            <person name="Larson L."/>
            <person name="Lewis B."/>
            <person name="Mehta T."/>
            <person name="Park D."/>
            <person name="Pearson M."/>
            <person name="Roberts A."/>
            <person name="Saif S."/>
            <person name="Shenoy N."/>
            <person name="Sisk P."/>
            <person name="Stolte C."/>
            <person name="Sykes S."/>
            <person name="Walk T."/>
            <person name="White J."/>
            <person name="Yandava C."/>
            <person name="Burger G."/>
            <person name="Gray M.W."/>
            <person name="Holland P.W.H."/>
            <person name="King N."/>
            <person name="Lang F.B.F."/>
            <person name="Roger A.J."/>
            <person name="Ruiz-Trillo I."/>
            <person name="Lander E."/>
            <person name="Nusbaum C."/>
        </authorList>
    </citation>
    <scope>NUCLEOTIDE SEQUENCE [LARGE SCALE GENOMIC DNA]</scope>
    <source>
        <strain evidence="6">ATCC 38327</strain>
    </source>
</reference>
<dbReference type="GO" id="GO:0000792">
    <property type="term" value="C:heterochromatin"/>
    <property type="evidence" value="ECO:0007669"/>
    <property type="project" value="UniProtKB-ARBA"/>
</dbReference>
<dbReference type="InterPro" id="IPR016197">
    <property type="entry name" value="Chromo-like_dom_sf"/>
</dbReference>
<dbReference type="OMA" id="AHVKCPQ"/>
<keyword evidence="2" id="KW-0539">Nucleus</keyword>
<dbReference type="PROSITE" id="PS00598">
    <property type="entry name" value="CHROMO_1"/>
    <property type="match status" value="1"/>
</dbReference>
<reference evidence="5 6" key="1">
    <citation type="submission" date="2009-11" db="EMBL/GenBank/DDBJ databases">
        <title>Annotation of Allomyces macrogynus ATCC 38327.</title>
        <authorList>
            <consortium name="The Broad Institute Genome Sequencing Platform"/>
            <person name="Russ C."/>
            <person name="Cuomo C."/>
            <person name="Burger G."/>
            <person name="Gray M.W."/>
            <person name="Holland P.W.H."/>
            <person name="King N."/>
            <person name="Lang F.B.F."/>
            <person name="Roger A.J."/>
            <person name="Ruiz-Trillo I."/>
            <person name="Young S.K."/>
            <person name="Zeng Q."/>
            <person name="Gargeya S."/>
            <person name="Fitzgerald M."/>
            <person name="Haas B."/>
            <person name="Abouelleil A."/>
            <person name="Alvarado L."/>
            <person name="Arachchi H.M."/>
            <person name="Berlin A."/>
            <person name="Chapman S.B."/>
            <person name="Gearin G."/>
            <person name="Goldberg J."/>
            <person name="Griggs A."/>
            <person name="Gujja S."/>
            <person name="Hansen M."/>
            <person name="Heiman D."/>
            <person name="Howarth C."/>
            <person name="Larimer J."/>
            <person name="Lui A."/>
            <person name="MacDonald P.J.P."/>
            <person name="McCowen C."/>
            <person name="Montmayeur A."/>
            <person name="Murphy C."/>
            <person name="Neiman D."/>
            <person name="Pearson M."/>
            <person name="Priest M."/>
            <person name="Roberts A."/>
            <person name="Saif S."/>
            <person name="Shea T."/>
            <person name="Sisk P."/>
            <person name="Stolte C."/>
            <person name="Sykes S."/>
            <person name="Wortman J."/>
            <person name="Nusbaum C."/>
            <person name="Birren B."/>
        </authorList>
    </citation>
    <scope>NUCLEOTIDE SEQUENCE [LARGE SCALE GENOMIC DNA]</scope>
    <source>
        <strain evidence="5 6">ATCC 38327</strain>
    </source>
</reference>
<accession>A0A0L0RXD4</accession>
<dbReference type="SUPFAM" id="SSF54160">
    <property type="entry name" value="Chromo domain-like"/>
    <property type="match status" value="2"/>
</dbReference>
<evidence type="ECO:0000256" key="3">
    <source>
        <dbReference type="SAM" id="MobiDB-lite"/>
    </source>
</evidence>
<feature type="region of interest" description="Disordered" evidence="3">
    <location>
        <begin position="1"/>
        <end position="30"/>
    </location>
</feature>
<dbReference type="InterPro" id="IPR000953">
    <property type="entry name" value="Chromo/chromo_shadow_dom"/>
</dbReference>
<gene>
    <name evidence="5" type="ORF">AMAG_00680</name>
</gene>
<dbReference type="Proteomes" id="UP000054350">
    <property type="component" value="Unassembled WGS sequence"/>
</dbReference>
<dbReference type="InterPro" id="IPR051219">
    <property type="entry name" value="Heterochromatin_chromo-domain"/>
</dbReference>
<dbReference type="InterPro" id="IPR023780">
    <property type="entry name" value="Chromo_domain"/>
</dbReference>
<dbReference type="Pfam" id="PF00385">
    <property type="entry name" value="Chromo"/>
    <property type="match status" value="1"/>
</dbReference>
<feature type="compositionally biased region" description="Basic and acidic residues" evidence="3">
    <location>
        <begin position="10"/>
        <end position="19"/>
    </location>
</feature>
<sequence>MSSRNTKVPQVEEVRRPISDDESDDGEEEFEVEKILDHKAKKDGQMMYYLKWKGYAIDDATWEDTDCLTSCEDLLRDYWAKKGCNINGRPLKTGSMAAAPGREQEARCCRRGVLVGGGPFFLPPAAAPVPVTPSPTTPDPAAAPYDFPDDENGVDGVGDDAALLPPGEVYAPMDMVHEQKLDPNLASWEDLVEDILTLDVDPTSKQPYVYLKLKSGEHAWARVLTSVARYKIPQKLIDFYESRLTFKYLEEPATQDEVEDEAEPA</sequence>
<evidence type="ECO:0000256" key="2">
    <source>
        <dbReference type="ARBA" id="ARBA00023242"/>
    </source>
</evidence>
<dbReference type="AlphaFoldDB" id="A0A0L0RXD4"/>
<dbReference type="VEuPathDB" id="FungiDB:AMAG_00680"/>
<evidence type="ECO:0000256" key="1">
    <source>
        <dbReference type="ARBA" id="ARBA00004123"/>
    </source>
</evidence>
<dbReference type="Gene3D" id="2.40.50.40">
    <property type="match status" value="2"/>
</dbReference>
<dbReference type="GO" id="GO:0005634">
    <property type="term" value="C:nucleus"/>
    <property type="evidence" value="ECO:0007669"/>
    <property type="project" value="UniProtKB-SubCell"/>
</dbReference>
<dbReference type="STRING" id="578462.A0A0L0RXD4"/>
<organism evidence="5 6">
    <name type="scientific">Allomyces macrogynus (strain ATCC 38327)</name>
    <name type="common">Allomyces javanicus var. macrogynus</name>
    <dbReference type="NCBI Taxonomy" id="578462"/>
    <lineage>
        <taxon>Eukaryota</taxon>
        <taxon>Fungi</taxon>
        <taxon>Fungi incertae sedis</taxon>
        <taxon>Blastocladiomycota</taxon>
        <taxon>Blastocladiomycetes</taxon>
        <taxon>Blastocladiales</taxon>
        <taxon>Blastocladiaceae</taxon>
        <taxon>Allomyces</taxon>
    </lineage>
</organism>
<dbReference type="InterPro" id="IPR023779">
    <property type="entry name" value="Chromodomain_CS"/>
</dbReference>
<evidence type="ECO:0000313" key="6">
    <source>
        <dbReference type="Proteomes" id="UP000054350"/>
    </source>
</evidence>
<dbReference type="InterPro" id="IPR008251">
    <property type="entry name" value="Chromo_shadow_dom"/>
</dbReference>
<keyword evidence="6" id="KW-1185">Reference proteome</keyword>
<dbReference type="PROSITE" id="PS50013">
    <property type="entry name" value="CHROMO_2"/>
    <property type="match status" value="1"/>
</dbReference>